<name>A0ACC2WIP1_9TREE</name>
<proteinExistence type="predicted"/>
<protein>
    <submittedName>
        <fullName evidence="1">Uncharacterized protein</fullName>
    </submittedName>
</protein>
<organism evidence="1 2">
    <name type="scientific">Naganishia adeliensis</name>
    <dbReference type="NCBI Taxonomy" id="92952"/>
    <lineage>
        <taxon>Eukaryota</taxon>
        <taxon>Fungi</taxon>
        <taxon>Dikarya</taxon>
        <taxon>Basidiomycota</taxon>
        <taxon>Agaricomycotina</taxon>
        <taxon>Tremellomycetes</taxon>
        <taxon>Filobasidiales</taxon>
        <taxon>Filobasidiaceae</taxon>
        <taxon>Naganishia</taxon>
    </lineage>
</organism>
<accession>A0ACC2WIP1</accession>
<keyword evidence="2" id="KW-1185">Reference proteome</keyword>
<evidence type="ECO:0000313" key="1">
    <source>
        <dbReference type="EMBL" id="KAJ9110956.1"/>
    </source>
</evidence>
<sequence>MSTSGNTPLSSITKWEGTRLAGSSNFMQWQNHILAVSVCCEVHYLIEDVDVPNSSTVSRRRGPGTAITSTLTEEEKKAAKASAATEAATKLKHMRWLWALLFNSLEPAVTSRLSLAARSPVDHDAVLLWKELHERYDRTKGIRAAQLQHELLTVRLQPGGNVEHHFNKMRDLYNRIIISGQKFDDQQLALAMGTSVADLTEYGILVGVVLRTPGVTSDFVEEEITQEWIRLGRPGKDNDPNEVHPSGDRGLAAKSKQSQKTSKTDRPPRKFHCSEHPSANSSLLQGITVMPRCP</sequence>
<dbReference type="Proteomes" id="UP001230649">
    <property type="component" value="Unassembled WGS sequence"/>
</dbReference>
<evidence type="ECO:0000313" key="2">
    <source>
        <dbReference type="Proteomes" id="UP001230649"/>
    </source>
</evidence>
<comment type="caution">
    <text evidence="1">The sequence shown here is derived from an EMBL/GenBank/DDBJ whole genome shotgun (WGS) entry which is preliminary data.</text>
</comment>
<dbReference type="EMBL" id="JASBWS010000021">
    <property type="protein sequence ID" value="KAJ9110956.1"/>
    <property type="molecule type" value="Genomic_DNA"/>
</dbReference>
<gene>
    <name evidence="1" type="ORF">QFC20_002722</name>
</gene>
<reference evidence="1" key="1">
    <citation type="submission" date="2023-04" db="EMBL/GenBank/DDBJ databases">
        <title>Draft Genome sequencing of Naganishia species isolated from polar environments using Oxford Nanopore Technology.</title>
        <authorList>
            <person name="Leo P."/>
            <person name="Venkateswaran K."/>
        </authorList>
    </citation>
    <scope>NUCLEOTIDE SEQUENCE</scope>
    <source>
        <strain evidence="1">MNA-CCFEE 5262</strain>
    </source>
</reference>